<dbReference type="Gene3D" id="1.10.1740.10">
    <property type="match status" value="1"/>
</dbReference>
<dbReference type="GO" id="GO:0003677">
    <property type="term" value="F:DNA binding"/>
    <property type="evidence" value="ECO:0007669"/>
    <property type="project" value="UniProtKB-KW"/>
</dbReference>
<feature type="domain" description="RNA polymerase sigma-70 region 2" evidence="6">
    <location>
        <begin position="16"/>
        <end position="73"/>
    </location>
</feature>
<dbReference type="PANTHER" id="PTHR43133:SF50">
    <property type="entry name" value="ECF RNA POLYMERASE SIGMA FACTOR SIGM"/>
    <property type="match status" value="1"/>
</dbReference>
<dbReference type="InterPro" id="IPR036388">
    <property type="entry name" value="WH-like_DNA-bd_sf"/>
</dbReference>
<gene>
    <name evidence="8" type="ORF">G7043_00490</name>
</gene>
<dbReference type="AlphaFoldDB" id="A0A7C9VU33"/>
<evidence type="ECO:0000256" key="2">
    <source>
        <dbReference type="ARBA" id="ARBA00023015"/>
    </source>
</evidence>
<dbReference type="NCBIfam" id="TIGR02937">
    <property type="entry name" value="sigma70-ECF"/>
    <property type="match status" value="1"/>
</dbReference>
<feature type="domain" description="RNA polymerase sigma factor 70 region 4 type 2" evidence="7">
    <location>
        <begin position="97"/>
        <end position="145"/>
    </location>
</feature>
<dbReference type="Gene3D" id="1.10.10.10">
    <property type="entry name" value="Winged helix-like DNA-binding domain superfamily/Winged helix DNA-binding domain"/>
    <property type="match status" value="1"/>
</dbReference>
<evidence type="ECO:0000313" key="9">
    <source>
        <dbReference type="Proteomes" id="UP000481360"/>
    </source>
</evidence>
<evidence type="ECO:0000256" key="1">
    <source>
        <dbReference type="ARBA" id="ARBA00010641"/>
    </source>
</evidence>
<dbReference type="Pfam" id="PF04542">
    <property type="entry name" value="Sigma70_r2"/>
    <property type="match status" value="1"/>
</dbReference>
<evidence type="ECO:0000256" key="5">
    <source>
        <dbReference type="ARBA" id="ARBA00023163"/>
    </source>
</evidence>
<reference evidence="8 9" key="1">
    <citation type="submission" date="2020-03" db="EMBL/GenBank/DDBJ databases">
        <title>Isolation and identification of active actinomycetes.</title>
        <authorList>
            <person name="Sun X."/>
        </authorList>
    </citation>
    <scope>NUCLEOTIDE SEQUENCE [LARGE SCALE GENOMIC DNA]</scope>
    <source>
        <strain evidence="8 9">NEAU-D13</strain>
    </source>
</reference>
<keyword evidence="4" id="KW-0238">DNA-binding</keyword>
<dbReference type="EMBL" id="JAAMPJ010000001">
    <property type="protein sequence ID" value="NGY57400.1"/>
    <property type="molecule type" value="Genomic_DNA"/>
</dbReference>
<dbReference type="InterPro" id="IPR013324">
    <property type="entry name" value="RNA_pol_sigma_r3/r4-like"/>
</dbReference>
<evidence type="ECO:0000313" key="8">
    <source>
        <dbReference type="EMBL" id="NGY57400.1"/>
    </source>
</evidence>
<keyword evidence="2" id="KW-0805">Transcription regulation</keyword>
<proteinExistence type="inferred from homology"/>
<accession>A0A7C9VU33</accession>
<dbReference type="SUPFAM" id="SSF88659">
    <property type="entry name" value="Sigma3 and sigma4 domains of RNA polymerase sigma factors"/>
    <property type="match status" value="1"/>
</dbReference>
<evidence type="ECO:0000256" key="3">
    <source>
        <dbReference type="ARBA" id="ARBA00023082"/>
    </source>
</evidence>
<dbReference type="SUPFAM" id="SSF88946">
    <property type="entry name" value="Sigma2 domain of RNA polymerase sigma factors"/>
    <property type="match status" value="1"/>
</dbReference>
<comment type="caution">
    <text evidence="8">The sequence shown here is derived from an EMBL/GenBank/DDBJ whole genome shotgun (WGS) entry which is preliminary data.</text>
</comment>
<evidence type="ECO:0000259" key="6">
    <source>
        <dbReference type="Pfam" id="PF04542"/>
    </source>
</evidence>
<dbReference type="NCBIfam" id="TIGR02983">
    <property type="entry name" value="SigE-fam_strep"/>
    <property type="match status" value="1"/>
</dbReference>
<comment type="similarity">
    <text evidence="1">Belongs to the sigma-70 factor family. ECF subfamily.</text>
</comment>
<dbReference type="InterPro" id="IPR007627">
    <property type="entry name" value="RNA_pol_sigma70_r2"/>
</dbReference>
<evidence type="ECO:0000259" key="7">
    <source>
        <dbReference type="Pfam" id="PF08281"/>
    </source>
</evidence>
<name>A0A7C9VU33_9PSEU</name>
<dbReference type="Pfam" id="PF08281">
    <property type="entry name" value="Sigma70_r4_2"/>
    <property type="match status" value="1"/>
</dbReference>
<evidence type="ECO:0000256" key="4">
    <source>
        <dbReference type="ARBA" id="ARBA00023125"/>
    </source>
</evidence>
<dbReference type="InterPro" id="IPR013325">
    <property type="entry name" value="RNA_pol_sigma_r2"/>
</dbReference>
<protein>
    <submittedName>
        <fullName evidence="8">SigE family RNA polymerase sigma factor</fullName>
    </submittedName>
</protein>
<dbReference type="InterPro" id="IPR013249">
    <property type="entry name" value="RNA_pol_sigma70_r4_t2"/>
</dbReference>
<keyword evidence="3" id="KW-0731">Sigma factor</keyword>
<sequence length="159" mass="18038">MGVGDFESFAETASDSLLRQAWLLTGDPHKAEDLLQTVLARLWQRWARVSDPWPYARKMLYSTYLTWWRRRWRHEVPTSELPDASSAGPDVELRLTLLGRLASLSRMQRAVLALRYWEDLSVEDTATVLGCSAGSVKTHTARALAVLRADELLRLEAGL</sequence>
<dbReference type="CDD" id="cd06171">
    <property type="entry name" value="Sigma70_r4"/>
    <property type="match status" value="1"/>
</dbReference>
<organism evidence="8 9">
    <name type="scientific">Lentzea alba</name>
    <dbReference type="NCBI Taxonomy" id="2714351"/>
    <lineage>
        <taxon>Bacteria</taxon>
        <taxon>Bacillati</taxon>
        <taxon>Actinomycetota</taxon>
        <taxon>Actinomycetes</taxon>
        <taxon>Pseudonocardiales</taxon>
        <taxon>Pseudonocardiaceae</taxon>
        <taxon>Lentzea</taxon>
    </lineage>
</organism>
<dbReference type="InterPro" id="IPR014325">
    <property type="entry name" value="RNA_pol_sigma-E_actinobac"/>
</dbReference>
<keyword evidence="9" id="KW-1185">Reference proteome</keyword>
<keyword evidence="5" id="KW-0804">Transcription</keyword>
<dbReference type="InterPro" id="IPR014284">
    <property type="entry name" value="RNA_pol_sigma-70_dom"/>
</dbReference>
<dbReference type="GO" id="GO:0016987">
    <property type="term" value="F:sigma factor activity"/>
    <property type="evidence" value="ECO:0007669"/>
    <property type="project" value="UniProtKB-KW"/>
</dbReference>
<dbReference type="Proteomes" id="UP000481360">
    <property type="component" value="Unassembled WGS sequence"/>
</dbReference>
<dbReference type="InterPro" id="IPR039425">
    <property type="entry name" value="RNA_pol_sigma-70-like"/>
</dbReference>
<dbReference type="GO" id="GO:0006352">
    <property type="term" value="P:DNA-templated transcription initiation"/>
    <property type="evidence" value="ECO:0007669"/>
    <property type="project" value="InterPro"/>
</dbReference>
<dbReference type="PANTHER" id="PTHR43133">
    <property type="entry name" value="RNA POLYMERASE ECF-TYPE SIGMA FACTO"/>
    <property type="match status" value="1"/>
</dbReference>